<protein>
    <recommendedName>
        <fullName evidence="5">Zn(2)-C6 fungal-type domain-containing protein</fullName>
    </recommendedName>
</protein>
<evidence type="ECO:0000313" key="7">
    <source>
        <dbReference type="Proteomes" id="UP000076842"/>
    </source>
</evidence>
<evidence type="ECO:0000259" key="5">
    <source>
        <dbReference type="PROSITE" id="PS50048"/>
    </source>
</evidence>
<name>A0A165JRF6_9BASI</name>
<keyword evidence="2" id="KW-0479">Metal-binding</keyword>
<dbReference type="InterPro" id="IPR036864">
    <property type="entry name" value="Zn2-C6_fun-type_DNA-bd_sf"/>
</dbReference>
<gene>
    <name evidence="6" type="ORF">CALCODRAFT_490362</name>
</gene>
<dbReference type="SUPFAM" id="SSF57701">
    <property type="entry name" value="Zn2/Cys6 DNA-binding domain"/>
    <property type="match status" value="1"/>
</dbReference>
<dbReference type="Proteomes" id="UP000076842">
    <property type="component" value="Unassembled WGS sequence"/>
</dbReference>
<proteinExistence type="predicted"/>
<dbReference type="InterPro" id="IPR007219">
    <property type="entry name" value="XnlR_reg_dom"/>
</dbReference>
<dbReference type="InterPro" id="IPR001138">
    <property type="entry name" value="Zn2Cys6_DnaBD"/>
</dbReference>
<dbReference type="STRING" id="1353952.A0A165JRF6"/>
<dbReference type="PROSITE" id="PS50048">
    <property type="entry name" value="ZN2_CY6_FUNGAL_2"/>
    <property type="match status" value="1"/>
</dbReference>
<feature type="compositionally biased region" description="Acidic residues" evidence="4">
    <location>
        <begin position="138"/>
        <end position="148"/>
    </location>
</feature>
<comment type="subcellular location">
    <subcellularLocation>
        <location evidence="1">Nucleus</location>
    </subcellularLocation>
</comment>
<dbReference type="GO" id="GO:0008270">
    <property type="term" value="F:zinc ion binding"/>
    <property type="evidence" value="ECO:0007669"/>
    <property type="project" value="InterPro"/>
</dbReference>
<evidence type="ECO:0000256" key="4">
    <source>
        <dbReference type="SAM" id="MobiDB-lite"/>
    </source>
</evidence>
<dbReference type="Gene3D" id="4.10.240.10">
    <property type="entry name" value="Zn(2)-C6 fungal-type DNA-binding domain"/>
    <property type="match status" value="1"/>
</dbReference>
<keyword evidence="3" id="KW-0539">Nucleus</keyword>
<evidence type="ECO:0000313" key="6">
    <source>
        <dbReference type="EMBL" id="KZT62175.1"/>
    </source>
</evidence>
<dbReference type="SMART" id="SM00066">
    <property type="entry name" value="GAL4"/>
    <property type="match status" value="1"/>
</dbReference>
<feature type="region of interest" description="Disordered" evidence="4">
    <location>
        <begin position="1"/>
        <end position="56"/>
    </location>
</feature>
<dbReference type="PROSITE" id="PS00463">
    <property type="entry name" value="ZN2_CY6_FUNGAL_1"/>
    <property type="match status" value="1"/>
</dbReference>
<organism evidence="6 7">
    <name type="scientific">Calocera cornea HHB12733</name>
    <dbReference type="NCBI Taxonomy" id="1353952"/>
    <lineage>
        <taxon>Eukaryota</taxon>
        <taxon>Fungi</taxon>
        <taxon>Dikarya</taxon>
        <taxon>Basidiomycota</taxon>
        <taxon>Agaricomycotina</taxon>
        <taxon>Dacrymycetes</taxon>
        <taxon>Dacrymycetales</taxon>
        <taxon>Dacrymycetaceae</taxon>
        <taxon>Calocera</taxon>
    </lineage>
</organism>
<dbReference type="PANTHER" id="PTHR31001:SF87">
    <property type="entry name" value="COL-21"/>
    <property type="match status" value="1"/>
</dbReference>
<dbReference type="EMBL" id="KV423918">
    <property type="protein sequence ID" value="KZT62175.1"/>
    <property type="molecule type" value="Genomic_DNA"/>
</dbReference>
<dbReference type="GO" id="GO:0003677">
    <property type="term" value="F:DNA binding"/>
    <property type="evidence" value="ECO:0007669"/>
    <property type="project" value="InterPro"/>
</dbReference>
<dbReference type="Pfam" id="PF04082">
    <property type="entry name" value="Fungal_trans"/>
    <property type="match status" value="1"/>
</dbReference>
<dbReference type="GO" id="GO:0006351">
    <property type="term" value="P:DNA-templated transcription"/>
    <property type="evidence" value="ECO:0007669"/>
    <property type="project" value="InterPro"/>
</dbReference>
<dbReference type="OrthoDB" id="4934715at2759"/>
<reference evidence="6 7" key="1">
    <citation type="journal article" date="2016" name="Mol. Biol. Evol.">
        <title>Comparative Genomics of Early-Diverging Mushroom-Forming Fungi Provides Insights into the Origins of Lignocellulose Decay Capabilities.</title>
        <authorList>
            <person name="Nagy L.G."/>
            <person name="Riley R."/>
            <person name="Tritt A."/>
            <person name="Adam C."/>
            <person name="Daum C."/>
            <person name="Floudas D."/>
            <person name="Sun H."/>
            <person name="Yadav J.S."/>
            <person name="Pangilinan J."/>
            <person name="Larsson K.H."/>
            <person name="Matsuura K."/>
            <person name="Barry K."/>
            <person name="Labutti K."/>
            <person name="Kuo R."/>
            <person name="Ohm R.A."/>
            <person name="Bhattacharya S.S."/>
            <person name="Shirouzu T."/>
            <person name="Yoshinaga Y."/>
            <person name="Martin F.M."/>
            <person name="Grigoriev I.V."/>
            <person name="Hibbett D.S."/>
        </authorList>
    </citation>
    <scope>NUCLEOTIDE SEQUENCE [LARGE SCALE GENOMIC DNA]</scope>
    <source>
        <strain evidence="6 7">HHB12733</strain>
    </source>
</reference>
<dbReference type="SMART" id="SM00906">
    <property type="entry name" value="Fungal_trans"/>
    <property type="match status" value="1"/>
</dbReference>
<dbReference type="CDD" id="cd12148">
    <property type="entry name" value="fungal_TF_MHR"/>
    <property type="match status" value="1"/>
</dbReference>
<feature type="region of interest" description="Disordered" evidence="4">
    <location>
        <begin position="126"/>
        <end position="173"/>
    </location>
</feature>
<feature type="domain" description="Zn(2)-C6 fungal-type" evidence="5">
    <location>
        <begin position="64"/>
        <end position="93"/>
    </location>
</feature>
<accession>A0A165JRF6</accession>
<evidence type="ECO:0000256" key="3">
    <source>
        <dbReference type="ARBA" id="ARBA00023242"/>
    </source>
</evidence>
<evidence type="ECO:0000256" key="1">
    <source>
        <dbReference type="ARBA" id="ARBA00004123"/>
    </source>
</evidence>
<dbReference type="CDD" id="cd00067">
    <property type="entry name" value="GAL4"/>
    <property type="match status" value="1"/>
</dbReference>
<dbReference type="GO" id="GO:0000981">
    <property type="term" value="F:DNA-binding transcription factor activity, RNA polymerase II-specific"/>
    <property type="evidence" value="ECO:0007669"/>
    <property type="project" value="InterPro"/>
</dbReference>
<feature type="region of interest" description="Disordered" evidence="4">
    <location>
        <begin position="652"/>
        <end position="672"/>
    </location>
</feature>
<dbReference type="AlphaFoldDB" id="A0A165JRF6"/>
<sequence>MPYAALTPPSASHTGPAYTPQGEELAMGTPVSASTGMKRRSLSEANGAGAGGAKKKQRTRVSYSCSECHRRKQKCDRQVPCSHCIARKVPELCKGYTPGKADSDLAARLARIEHIIEHALPQYASRLSSSIPQSPSDLGDDLAGDPDPDSPRGESGPALPEDDPQGGILQGGKWYGSSASGSVTTQPLLEQLHAQSGELGPVEEAQTPAEKLLRLIQDCGVSATKVPELLRELPESKQTTDRLVDFYFQQINYTRYPLYEPAFRVSYESIYANGGKLHPNDIRFLPLLFVILATSVRLAPDHLVGNSSVRRITSLRYYWASRRSLLIAAAVQTDSLELVLARLLSFRFLVFERRITECWAQLGAAVRTAQALGLHRDGTKLGLDAFNTEYRRRVWTYLYHADRTHALILGRPPSISDDYTDTLPPSNIPDDALPTARIVMPQSEPLTKPTLMTFQILRHSLATIIGHIVHHFQNLRGHSHYTDVVHLDTELENFVQTLPPHYALDPDTSLDHVYHFVPVHRFLIITEVFFVRMSLHRPYLLRRSDRYSLSRSASFKCARLDFRNRQLFKHSVSRDVMLSMGGAYREFQAAMTAGISLVMEPDGPESDAMRQIVDTFIQEHMNMGDDLDETTKRELKVIELLQSKAATGRRITLKSDPDEPGTNGYEPNGQLDPQTTANILLNISQAIPATGVGSPFPNPVPVSPSTHHITSPSNGYLPYRHPFNPGTDTPYPAYSRIIERPQSTLSNGAQLSPTDDESAQALLDKWCDTAAGSSTAAVAAGGWSLGDGLGQAMSLEASLGLADPMSMPVGATLGGTQEEWNYWDNLVETIRGSSVVSAQGSGI</sequence>
<feature type="compositionally biased region" description="Low complexity" evidence="4">
    <location>
        <begin position="126"/>
        <end position="137"/>
    </location>
</feature>
<dbReference type="InterPro" id="IPR050613">
    <property type="entry name" value="Sec_Metabolite_Reg"/>
</dbReference>
<keyword evidence="7" id="KW-1185">Reference proteome</keyword>
<dbReference type="Pfam" id="PF00172">
    <property type="entry name" value="Zn_clus"/>
    <property type="match status" value="1"/>
</dbReference>
<evidence type="ECO:0000256" key="2">
    <source>
        <dbReference type="ARBA" id="ARBA00022723"/>
    </source>
</evidence>
<dbReference type="PANTHER" id="PTHR31001">
    <property type="entry name" value="UNCHARACTERIZED TRANSCRIPTIONAL REGULATORY PROTEIN"/>
    <property type="match status" value="1"/>
</dbReference>
<dbReference type="GO" id="GO:0005634">
    <property type="term" value="C:nucleus"/>
    <property type="evidence" value="ECO:0007669"/>
    <property type="project" value="UniProtKB-SubCell"/>
</dbReference>
<dbReference type="InParanoid" id="A0A165JRF6"/>